<dbReference type="EMBL" id="JAJNCO010000016">
    <property type="protein sequence ID" value="MCD2114028.1"/>
    <property type="molecule type" value="Genomic_DNA"/>
</dbReference>
<evidence type="ECO:0000313" key="1">
    <source>
        <dbReference type="EMBL" id="MCD2114028.1"/>
    </source>
</evidence>
<dbReference type="AlphaFoldDB" id="A0AAW4XLV7"/>
<organism evidence="1 2">
    <name type="scientific">Rhodococcus rhodochrous</name>
    <dbReference type="NCBI Taxonomy" id="1829"/>
    <lineage>
        <taxon>Bacteria</taxon>
        <taxon>Bacillati</taxon>
        <taxon>Actinomycetota</taxon>
        <taxon>Actinomycetes</taxon>
        <taxon>Mycobacteriales</taxon>
        <taxon>Nocardiaceae</taxon>
        <taxon>Rhodococcus</taxon>
    </lineage>
</organism>
<accession>A0AAW4XLV7</accession>
<proteinExistence type="predicted"/>
<reference evidence="1" key="1">
    <citation type="submission" date="2021-11" db="EMBL/GenBank/DDBJ databases">
        <title>Development of a sustainable strategy for remediation of hydrocarbon-contaminated territories based on the waste exchange concept.</title>
        <authorList>
            <person name="Elkin A."/>
        </authorList>
    </citation>
    <scope>NUCLEOTIDE SEQUENCE</scope>
    <source>
        <strain evidence="1">IEGM 757</strain>
    </source>
</reference>
<comment type="caution">
    <text evidence="1">The sequence shown here is derived from an EMBL/GenBank/DDBJ whole genome shotgun (WGS) entry which is preliminary data.</text>
</comment>
<name>A0AAW4XLV7_RHORH</name>
<dbReference type="Proteomes" id="UP001198630">
    <property type="component" value="Unassembled WGS sequence"/>
</dbReference>
<protein>
    <recommendedName>
        <fullName evidence="3">XRE family transcriptional regulator</fullName>
    </recommendedName>
</protein>
<evidence type="ECO:0000313" key="2">
    <source>
        <dbReference type="Proteomes" id="UP001198630"/>
    </source>
</evidence>
<evidence type="ECO:0008006" key="3">
    <source>
        <dbReference type="Google" id="ProtNLM"/>
    </source>
</evidence>
<gene>
    <name evidence="1" type="ORF">LQ384_23210</name>
</gene>
<sequence length="132" mass="14910">MTHYALTITRADADDKAWTVVIDGHPDRRFREKNFTAIDTRVRELAQQHDGTDPDAVDITYACVRIGDVEITAQLHHLNRLRHQAREVADQIDNITDDLIAALRHEAGLSTRDTAAVLGLSHARISQREHNN</sequence>
<dbReference type="RefSeq" id="WP_230792135.1">
    <property type="nucleotide sequence ID" value="NZ_JAJNCO010000016.1"/>
</dbReference>